<gene>
    <name evidence="2" type="ORF">ACFS5J_06825</name>
</gene>
<organism evidence="2 3">
    <name type="scientific">Flavobacterium chuncheonense</name>
    <dbReference type="NCBI Taxonomy" id="2026653"/>
    <lineage>
        <taxon>Bacteria</taxon>
        <taxon>Pseudomonadati</taxon>
        <taxon>Bacteroidota</taxon>
        <taxon>Flavobacteriia</taxon>
        <taxon>Flavobacteriales</taxon>
        <taxon>Flavobacteriaceae</taxon>
        <taxon>Flavobacterium</taxon>
    </lineage>
</organism>
<feature type="transmembrane region" description="Helical" evidence="1">
    <location>
        <begin position="16"/>
        <end position="37"/>
    </location>
</feature>
<keyword evidence="3" id="KW-1185">Reference proteome</keyword>
<protein>
    <submittedName>
        <fullName evidence="2">Uncharacterized protein</fullName>
    </submittedName>
</protein>
<sequence length="110" mass="13134">MKDFSLDQQFYDDMPINLLMVIFTLYASTQWFIEVFRKMEDTPLYRRSVFYYISSFLIFFTGSFLVLLTADYLREENVGIRKFWVIIGVLNIVTRLIVSITVYKAKVRVT</sequence>
<dbReference type="Proteomes" id="UP001597534">
    <property type="component" value="Unassembled WGS sequence"/>
</dbReference>
<feature type="transmembrane region" description="Helical" evidence="1">
    <location>
        <begin position="49"/>
        <end position="70"/>
    </location>
</feature>
<name>A0ABW5YL01_9FLAO</name>
<evidence type="ECO:0000313" key="2">
    <source>
        <dbReference type="EMBL" id="MFD2891721.1"/>
    </source>
</evidence>
<evidence type="ECO:0000256" key="1">
    <source>
        <dbReference type="SAM" id="Phobius"/>
    </source>
</evidence>
<proteinExistence type="predicted"/>
<evidence type="ECO:0000313" key="3">
    <source>
        <dbReference type="Proteomes" id="UP001597534"/>
    </source>
</evidence>
<feature type="transmembrane region" description="Helical" evidence="1">
    <location>
        <begin position="82"/>
        <end position="103"/>
    </location>
</feature>
<keyword evidence="1" id="KW-0472">Membrane</keyword>
<reference evidence="3" key="1">
    <citation type="journal article" date="2019" name="Int. J. Syst. Evol. Microbiol.">
        <title>The Global Catalogue of Microorganisms (GCM) 10K type strain sequencing project: providing services to taxonomists for standard genome sequencing and annotation.</title>
        <authorList>
            <consortium name="The Broad Institute Genomics Platform"/>
            <consortium name="The Broad Institute Genome Sequencing Center for Infectious Disease"/>
            <person name="Wu L."/>
            <person name="Ma J."/>
        </authorList>
    </citation>
    <scope>NUCLEOTIDE SEQUENCE [LARGE SCALE GENOMIC DNA]</scope>
    <source>
        <strain evidence="3">KCTC 22671</strain>
    </source>
</reference>
<keyword evidence="1" id="KW-1133">Transmembrane helix</keyword>
<dbReference type="EMBL" id="JBHUPC010000012">
    <property type="protein sequence ID" value="MFD2891721.1"/>
    <property type="molecule type" value="Genomic_DNA"/>
</dbReference>
<keyword evidence="1" id="KW-0812">Transmembrane</keyword>
<comment type="caution">
    <text evidence="2">The sequence shown here is derived from an EMBL/GenBank/DDBJ whole genome shotgun (WGS) entry which is preliminary data.</text>
</comment>
<accession>A0ABW5YL01</accession>